<proteinExistence type="predicted"/>
<comment type="caution">
    <text evidence="1">The sequence shown here is derived from an EMBL/GenBank/DDBJ whole genome shotgun (WGS) entry which is preliminary data.</text>
</comment>
<gene>
    <name evidence="1" type="ORF">K3G42_018643</name>
</gene>
<keyword evidence="2" id="KW-1185">Reference proteome</keyword>
<dbReference type="EMBL" id="CM037624">
    <property type="protein sequence ID" value="KAH8011104.1"/>
    <property type="molecule type" value="Genomic_DNA"/>
</dbReference>
<accession>A0ACB8FVU2</accession>
<sequence>MPAEENRRTLVLLGTTCRVLFYFIRYYNFKLARMQFVSHNHSFLKSWEDSEAAFSKFQAKFTALSIPSFLLTTYQSFITEVKVLLKSTPKNYTVEAIPSKTWMLKGQTVINSKGFTSHMLVLPDA</sequence>
<protein>
    <submittedName>
        <fullName evidence="1">Uncharacterized protein</fullName>
    </submittedName>
</protein>
<organism evidence="1 2">
    <name type="scientific">Sphaerodactylus townsendi</name>
    <dbReference type="NCBI Taxonomy" id="933632"/>
    <lineage>
        <taxon>Eukaryota</taxon>
        <taxon>Metazoa</taxon>
        <taxon>Chordata</taxon>
        <taxon>Craniata</taxon>
        <taxon>Vertebrata</taxon>
        <taxon>Euteleostomi</taxon>
        <taxon>Lepidosauria</taxon>
        <taxon>Squamata</taxon>
        <taxon>Bifurcata</taxon>
        <taxon>Gekkota</taxon>
        <taxon>Sphaerodactylidae</taxon>
        <taxon>Sphaerodactylus</taxon>
    </lineage>
</organism>
<evidence type="ECO:0000313" key="1">
    <source>
        <dbReference type="EMBL" id="KAH8011104.1"/>
    </source>
</evidence>
<dbReference type="Proteomes" id="UP000827872">
    <property type="component" value="Linkage Group LG11"/>
</dbReference>
<evidence type="ECO:0000313" key="2">
    <source>
        <dbReference type="Proteomes" id="UP000827872"/>
    </source>
</evidence>
<reference evidence="1" key="1">
    <citation type="submission" date="2021-08" db="EMBL/GenBank/DDBJ databases">
        <title>The first chromosome-level gecko genome reveals the dynamic sex chromosomes of Neotropical dwarf geckos (Sphaerodactylidae: Sphaerodactylus).</title>
        <authorList>
            <person name="Pinto B.J."/>
            <person name="Keating S.E."/>
            <person name="Gamble T."/>
        </authorList>
    </citation>
    <scope>NUCLEOTIDE SEQUENCE</scope>
    <source>
        <strain evidence="1">TG3544</strain>
    </source>
</reference>
<name>A0ACB8FVU2_9SAUR</name>